<reference evidence="2 3" key="1">
    <citation type="submission" date="2021-06" db="EMBL/GenBank/DDBJ databases">
        <authorList>
            <person name="Palmer J.M."/>
        </authorList>
    </citation>
    <scope>NUCLEOTIDE SEQUENCE [LARGE SCALE GENOMIC DNA]</scope>
    <source>
        <strain evidence="3">if_2019</strain>
        <tissue evidence="2">Muscle</tissue>
    </source>
</reference>
<comment type="caution">
    <text evidence="2">The sequence shown here is derived from an EMBL/GenBank/DDBJ whole genome shotgun (WGS) entry which is preliminary data.</text>
</comment>
<organism evidence="2 3">
    <name type="scientific">Ilyodon furcidens</name>
    <name type="common">goldbreast splitfin</name>
    <dbReference type="NCBI Taxonomy" id="33524"/>
    <lineage>
        <taxon>Eukaryota</taxon>
        <taxon>Metazoa</taxon>
        <taxon>Chordata</taxon>
        <taxon>Craniata</taxon>
        <taxon>Vertebrata</taxon>
        <taxon>Euteleostomi</taxon>
        <taxon>Actinopterygii</taxon>
        <taxon>Neopterygii</taxon>
        <taxon>Teleostei</taxon>
        <taxon>Neoteleostei</taxon>
        <taxon>Acanthomorphata</taxon>
        <taxon>Ovalentaria</taxon>
        <taxon>Atherinomorphae</taxon>
        <taxon>Cyprinodontiformes</taxon>
        <taxon>Goodeidae</taxon>
        <taxon>Ilyodon</taxon>
    </lineage>
</organism>
<evidence type="ECO:0000313" key="2">
    <source>
        <dbReference type="EMBL" id="MEQ2242713.1"/>
    </source>
</evidence>
<name>A0ABV0UF02_9TELE</name>
<dbReference type="Proteomes" id="UP001482620">
    <property type="component" value="Unassembled WGS sequence"/>
</dbReference>
<keyword evidence="1" id="KW-0732">Signal</keyword>
<keyword evidence="3" id="KW-1185">Reference proteome</keyword>
<evidence type="ECO:0000313" key="3">
    <source>
        <dbReference type="Proteomes" id="UP001482620"/>
    </source>
</evidence>
<evidence type="ECO:0000256" key="1">
    <source>
        <dbReference type="SAM" id="SignalP"/>
    </source>
</evidence>
<proteinExistence type="predicted"/>
<sequence>MSLYISAFIFLSILASLPVPAAEKHPRSMMLTPPCFTVGMVLAQTCRILIWQTTLTASTAGWKSSHSHLSLTCPYLTLTQKLPIHQPIFSPQTAYLDLRFLRKIGSFSIRRPGELQDLTMSDPHALELVLTNWTISSHRVFKSLELCEASSCFKSSTISPGPQETCHHEVK</sequence>
<protein>
    <submittedName>
        <fullName evidence="2">Uncharacterized protein</fullName>
    </submittedName>
</protein>
<feature type="signal peptide" evidence="1">
    <location>
        <begin position="1"/>
        <end position="22"/>
    </location>
</feature>
<accession>A0ABV0UF02</accession>
<feature type="chain" id="PRO_5047261285" evidence="1">
    <location>
        <begin position="23"/>
        <end position="171"/>
    </location>
</feature>
<dbReference type="EMBL" id="JAHRIQ010068320">
    <property type="protein sequence ID" value="MEQ2242713.1"/>
    <property type="molecule type" value="Genomic_DNA"/>
</dbReference>
<gene>
    <name evidence="2" type="ORF">ILYODFUR_038875</name>
</gene>